<reference evidence="2 3" key="1">
    <citation type="submission" date="2018-06" db="EMBL/GenBank/DDBJ databases">
        <authorList>
            <consortium name="Pathogen Informatics"/>
            <person name="Doyle S."/>
        </authorList>
    </citation>
    <scope>NUCLEOTIDE SEQUENCE [LARGE SCALE GENOMIC DNA]</scope>
    <source>
        <strain evidence="2 3">NCTC13834</strain>
    </source>
</reference>
<feature type="compositionally biased region" description="Acidic residues" evidence="1">
    <location>
        <begin position="94"/>
        <end position="106"/>
    </location>
</feature>
<name>A0A380GLT1_9STAP</name>
<proteinExistence type="predicted"/>
<gene>
    <name evidence="2" type="ORF">NCTC13834_01765</name>
</gene>
<sequence>MIKFEIKNQKTGKKESYSKELITMGEAENFYAWMEKRESEAKKDEPNVKKMRQMEREFFVSLFSEQGLTEEDILNNMGTKQYSKALEEVFQEISGEDGESEENEEQQEGKTEKPSQ</sequence>
<evidence type="ECO:0000313" key="2">
    <source>
        <dbReference type="EMBL" id="SUM55401.1"/>
    </source>
</evidence>
<protein>
    <submittedName>
        <fullName evidence="2">Putative gp48</fullName>
    </submittedName>
</protein>
<dbReference type="RefSeq" id="WP_103372662.1">
    <property type="nucleotide sequence ID" value="NZ_BMCF01000004.1"/>
</dbReference>
<feature type="compositionally biased region" description="Basic and acidic residues" evidence="1">
    <location>
        <begin position="107"/>
        <end position="116"/>
    </location>
</feature>
<evidence type="ECO:0000313" key="3">
    <source>
        <dbReference type="Proteomes" id="UP000254412"/>
    </source>
</evidence>
<dbReference type="InterPro" id="IPR057006">
    <property type="entry name" value="Phage_TAC_19"/>
</dbReference>
<accession>A0A380GLT1</accession>
<organism evidence="2 3">
    <name type="scientific">Staphylococcus nepalensis</name>
    <dbReference type="NCBI Taxonomy" id="214473"/>
    <lineage>
        <taxon>Bacteria</taxon>
        <taxon>Bacillati</taxon>
        <taxon>Bacillota</taxon>
        <taxon>Bacilli</taxon>
        <taxon>Bacillales</taxon>
        <taxon>Staphylococcaceae</taxon>
        <taxon>Staphylococcus</taxon>
    </lineage>
</organism>
<dbReference type="AlphaFoldDB" id="A0A380GLT1"/>
<dbReference type="Pfam" id="PF23857">
    <property type="entry name" value="Phage_TAC_19"/>
    <property type="match status" value="1"/>
</dbReference>
<dbReference type="EMBL" id="UHDS01000001">
    <property type="protein sequence ID" value="SUM55401.1"/>
    <property type="molecule type" value="Genomic_DNA"/>
</dbReference>
<dbReference type="Proteomes" id="UP000254412">
    <property type="component" value="Unassembled WGS sequence"/>
</dbReference>
<dbReference type="NCBIfam" id="NF047360">
    <property type="entry name" value="tail_chap_PVL"/>
    <property type="match status" value="1"/>
</dbReference>
<feature type="region of interest" description="Disordered" evidence="1">
    <location>
        <begin position="89"/>
        <end position="116"/>
    </location>
</feature>
<evidence type="ECO:0000256" key="1">
    <source>
        <dbReference type="SAM" id="MobiDB-lite"/>
    </source>
</evidence>